<evidence type="ECO:0000313" key="3">
    <source>
        <dbReference type="Proteomes" id="UP000002008"/>
    </source>
</evidence>
<reference evidence="3" key="1">
    <citation type="journal article" date="2011" name="BMC Genomics">
        <title>Complete genome sequence of the filamentous anoxygenic phototrophic bacterium Chloroflexus aurantiacus.</title>
        <authorList>
            <person name="Tang K.H."/>
            <person name="Barry K."/>
            <person name="Chertkov O."/>
            <person name="Dalin E."/>
            <person name="Han C.S."/>
            <person name="Hauser L.J."/>
            <person name="Honchak B.M."/>
            <person name="Karbach L.E."/>
            <person name="Land M.L."/>
            <person name="Lapidus A."/>
            <person name="Larimer F.W."/>
            <person name="Mikhailova N."/>
            <person name="Pitluck S."/>
            <person name="Pierson B.K."/>
            <person name="Blankenship R.E."/>
        </authorList>
    </citation>
    <scope>NUCLEOTIDE SEQUENCE [LARGE SCALE GENOMIC DNA]</scope>
    <source>
        <strain evidence="3">ATCC 29366 / DSM 635 / J-10-fl</strain>
    </source>
</reference>
<dbReference type="AlphaFoldDB" id="A9WHV2"/>
<dbReference type="InParanoid" id="A9WHV2"/>
<accession>A9WHV2</accession>
<keyword evidence="3" id="KW-1185">Reference proteome</keyword>
<evidence type="ECO:0000313" key="2">
    <source>
        <dbReference type="EMBL" id="ABY34220.1"/>
    </source>
</evidence>
<dbReference type="HOGENOM" id="CLU_1420497_0_0_0"/>
<sequence length="178" mass="20094">MIAVAMILWVFAVWSISSTLRLSLHPAAFLSDLQRLLAQPPALEQTVPALLMLVLVVATPLLIWNLIAEWDATFRPEAEGLQYETLGVRLCYPWHVMSALQPHPVTPDEAAVILCWYDPAETIANPLRRWLHRQTHGRQRLIIGAGIERRAELIRVIQEEMVRVRSRATTDAVHAPAS</sequence>
<proteinExistence type="predicted"/>
<keyword evidence="1" id="KW-0812">Transmembrane</keyword>
<organism evidence="2 3">
    <name type="scientific">Chloroflexus aurantiacus (strain ATCC 29366 / DSM 635 / J-10-fl)</name>
    <dbReference type="NCBI Taxonomy" id="324602"/>
    <lineage>
        <taxon>Bacteria</taxon>
        <taxon>Bacillati</taxon>
        <taxon>Chloroflexota</taxon>
        <taxon>Chloroflexia</taxon>
        <taxon>Chloroflexales</taxon>
        <taxon>Chloroflexineae</taxon>
        <taxon>Chloroflexaceae</taxon>
        <taxon>Chloroflexus</taxon>
    </lineage>
</organism>
<feature type="transmembrane region" description="Helical" evidence="1">
    <location>
        <begin position="47"/>
        <end position="67"/>
    </location>
</feature>
<evidence type="ECO:0000256" key="1">
    <source>
        <dbReference type="SAM" id="Phobius"/>
    </source>
</evidence>
<dbReference type="eggNOG" id="ENOG5032JB3">
    <property type="taxonomic scope" value="Bacteria"/>
</dbReference>
<keyword evidence="1" id="KW-0472">Membrane</keyword>
<dbReference type="EMBL" id="CP000909">
    <property type="protein sequence ID" value="ABY34220.1"/>
    <property type="molecule type" value="Genomic_DNA"/>
</dbReference>
<dbReference type="STRING" id="324602.Caur_0988"/>
<protein>
    <submittedName>
        <fullName evidence="2">Uncharacterized protein</fullName>
    </submittedName>
</protein>
<keyword evidence="1" id="KW-1133">Transmembrane helix</keyword>
<dbReference type="KEGG" id="cau:Caur_0988"/>
<dbReference type="EnsemblBacteria" id="ABY34220">
    <property type="protein sequence ID" value="ABY34220"/>
    <property type="gene ID" value="Caur_0988"/>
</dbReference>
<name>A9WHV2_CHLAA</name>
<gene>
    <name evidence="2" type="ordered locus">Caur_0988</name>
</gene>
<dbReference type="Proteomes" id="UP000002008">
    <property type="component" value="Chromosome"/>
</dbReference>
<dbReference type="PATRIC" id="fig|324602.8.peg.1127"/>